<evidence type="ECO:0000313" key="1">
    <source>
        <dbReference type="EMBL" id="CAG9585504.1"/>
    </source>
</evidence>
<dbReference type="EMBL" id="CAKASE010000083">
    <property type="protein sequence ID" value="CAG9585504.1"/>
    <property type="molecule type" value="Genomic_DNA"/>
</dbReference>
<proteinExistence type="predicted"/>
<accession>A0A8J2R9E3</accession>
<evidence type="ECO:0000313" key="2">
    <source>
        <dbReference type="Proteomes" id="UP000789524"/>
    </source>
</evidence>
<organism evidence="1 2">
    <name type="scientific">Danaus chrysippus</name>
    <name type="common">African queen</name>
    <dbReference type="NCBI Taxonomy" id="151541"/>
    <lineage>
        <taxon>Eukaryota</taxon>
        <taxon>Metazoa</taxon>
        <taxon>Ecdysozoa</taxon>
        <taxon>Arthropoda</taxon>
        <taxon>Hexapoda</taxon>
        <taxon>Insecta</taxon>
        <taxon>Pterygota</taxon>
        <taxon>Neoptera</taxon>
        <taxon>Endopterygota</taxon>
        <taxon>Lepidoptera</taxon>
        <taxon>Glossata</taxon>
        <taxon>Ditrysia</taxon>
        <taxon>Papilionoidea</taxon>
        <taxon>Nymphalidae</taxon>
        <taxon>Danainae</taxon>
        <taxon>Danaini</taxon>
        <taxon>Danaina</taxon>
        <taxon>Danaus</taxon>
        <taxon>Anosia</taxon>
    </lineage>
</organism>
<dbReference type="AlphaFoldDB" id="A0A8J2R9E3"/>
<sequence>MFVGHLYLCIAFRRPANGHAVAGVEAAHYKPVARRASRGRSPVANRQSPFLLLRQSFPVILQLRVARNIPRSTLGEKMFCAS</sequence>
<keyword evidence="2" id="KW-1185">Reference proteome</keyword>
<dbReference type="Proteomes" id="UP000789524">
    <property type="component" value="Unassembled WGS sequence"/>
</dbReference>
<gene>
    <name evidence="1" type="ORF">DCHRY22_LOCUS15902</name>
</gene>
<protein>
    <submittedName>
        <fullName evidence="1">(African queen) hypothetical protein</fullName>
    </submittedName>
</protein>
<comment type="caution">
    <text evidence="1">The sequence shown here is derived from an EMBL/GenBank/DDBJ whole genome shotgun (WGS) entry which is preliminary data.</text>
</comment>
<name>A0A8J2R9E3_9NEOP</name>
<reference evidence="1" key="1">
    <citation type="submission" date="2021-09" db="EMBL/GenBank/DDBJ databases">
        <authorList>
            <person name="Martin H S."/>
        </authorList>
    </citation>
    <scope>NUCLEOTIDE SEQUENCE</scope>
</reference>